<dbReference type="EMBL" id="CP020919">
    <property type="protein sequence ID" value="AWG26120.1"/>
    <property type="molecule type" value="Genomic_DNA"/>
</dbReference>
<dbReference type="InterPro" id="IPR050109">
    <property type="entry name" value="HTH-type_TetR-like_transc_reg"/>
</dbReference>
<keyword evidence="5" id="KW-1185">Reference proteome</keyword>
<evidence type="ECO:0000313" key="4">
    <source>
        <dbReference type="EMBL" id="AWG26120.1"/>
    </source>
</evidence>
<gene>
    <name evidence="4" type="ORF">FK004_13225</name>
</gene>
<feature type="domain" description="HTH tetR-type" evidence="3">
    <location>
        <begin position="1"/>
        <end position="61"/>
    </location>
</feature>
<dbReference type="PROSITE" id="PS50977">
    <property type="entry name" value="HTH_TETR_2"/>
    <property type="match status" value="1"/>
</dbReference>
<dbReference type="OrthoDB" id="6430772at2"/>
<sequence length="186" mass="21452">MDKQQDIIAAALKLFVEYGFHGTPTSKIAKEAGVANGTLFHYYKTKEDLIVSLYIDIKLKMACHAEAIIATETDFKTRLEKQFVAVLYWAMQHDDEFRYLQQFYSSPFVTKIQSEALLEITAKNCGEFLKAIQSNTIKKMPVDYIMALLTSHTFGLHQYLRTAALNEAKKKKMIQYTFDLLWNMLT</sequence>
<organism evidence="4 5">
    <name type="scientific">Flavobacterium kingsejongi</name>
    <dbReference type="NCBI Taxonomy" id="1678728"/>
    <lineage>
        <taxon>Bacteria</taxon>
        <taxon>Pseudomonadati</taxon>
        <taxon>Bacteroidota</taxon>
        <taxon>Flavobacteriia</taxon>
        <taxon>Flavobacteriales</taxon>
        <taxon>Flavobacteriaceae</taxon>
        <taxon>Flavobacterium</taxon>
    </lineage>
</organism>
<dbReference type="InterPro" id="IPR009057">
    <property type="entry name" value="Homeodomain-like_sf"/>
</dbReference>
<dbReference type="RefSeq" id="WP_108737657.1">
    <property type="nucleotide sequence ID" value="NZ_CP020919.1"/>
</dbReference>
<dbReference type="GO" id="GO:0003677">
    <property type="term" value="F:DNA binding"/>
    <property type="evidence" value="ECO:0007669"/>
    <property type="project" value="UniProtKB-UniRule"/>
</dbReference>
<dbReference type="PRINTS" id="PR00455">
    <property type="entry name" value="HTHTETR"/>
</dbReference>
<evidence type="ECO:0000256" key="2">
    <source>
        <dbReference type="PROSITE-ProRule" id="PRU00335"/>
    </source>
</evidence>
<keyword evidence="1 2" id="KW-0238">DNA-binding</keyword>
<dbReference type="SUPFAM" id="SSF46689">
    <property type="entry name" value="Homeodomain-like"/>
    <property type="match status" value="1"/>
</dbReference>
<reference evidence="4 5" key="1">
    <citation type="submission" date="2017-04" db="EMBL/GenBank/DDBJ databases">
        <title>Complete genome sequence of Flavobacterium kingsejong AJ004.</title>
        <authorList>
            <person name="Lee P.C."/>
        </authorList>
    </citation>
    <scope>NUCLEOTIDE SEQUENCE [LARGE SCALE GENOMIC DNA]</scope>
    <source>
        <strain evidence="4 5">AJ004</strain>
    </source>
</reference>
<dbReference type="AlphaFoldDB" id="A0A2S1LQS3"/>
<dbReference type="Gene3D" id="1.10.357.10">
    <property type="entry name" value="Tetracycline Repressor, domain 2"/>
    <property type="match status" value="1"/>
</dbReference>
<dbReference type="PANTHER" id="PTHR30055">
    <property type="entry name" value="HTH-TYPE TRANSCRIPTIONAL REGULATOR RUTR"/>
    <property type="match status" value="1"/>
</dbReference>
<feature type="DNA-binding region" description="H-T-H motif" evidence="2">
    <location>
        <begin position="24"/>
        <end position="43"/>
    </location>
</feature>
<accession>A0A2S1LQS3</accession>
<dbReference type="KEGG" id="fki:FK004_13225"/>
<dbReference type="PANTHER" id="PTHR30055:SF222">
    <property type="entry name" value="REGULATORY PROTEIN"/>
    <property type="match status" value="1"/>
</dbReference>
<protein>
    <submittedName>
        <fullName evidence="4">TetR family transcriptional regulator</fullName>
    </submittedName>
</protein>
<evidence type="ECO:0000313" key="5">
    <source>
        <dbReference type="Proteomes" id="UP000244677"/>
    </source>
</evidence>
<proteinExistence type="predicted"/>
<dbReference type="Pfam" id="PF00440">
    <property type="entry name" value="TetR_N"/>
    <property type="match status" value="1"/>
</dbReference>
<dbReference type="Proteomes" id="UP000244677">
    <property type="component" value="Chromosome"/>
</dbReference>
<evidence type="ECO:0000256" key="1">
    <source>
        <dbReference type="ARBA" id="ARBA00023125"/>
    </source>
</evidence>
<name>A0A2S1LQS3_9FLAO</name>
<evidence type="ECO:0000259" key="3">
    <source>
        <dbReference type="PROSITE" id="PS50977"/>
    </source>
</evidence>
<dbReference type="InterPro" id="IPR001647">
    <property type="entry name" value="HTH_TetR"/>
</dbReference>